<keyword evidence="2" id="KW-0472">Membrane</keyword>
<dbReference type="InterPro" id="IPR029052">
    <property type="entry name" value="Metallo-depent_PP-like"/>
</dbReference>
<dbReference type="InterPro" id="IPR004843">
    <property type="entry name" value="Calcineurin-like_PHP"/>
</dbReference>
<comment type="caution">
    <text evidence="4">The sequence shown here is derived from an EMBL/GenBank/DDBJ whole genome shotgun (WGS) entry which is preliminary data.</text>
</comment>
<evidence type="ECO:0000256" key="2">
    <source>
        <dbReference type="SAM" id="Phobius"/>
    </source>
</evidence>
<evidence type="ECO:0000256" key="1">
    <source>
        <dbReference type="SAM" id="MobiDB-lite"/>
    </source>
</evidence>
<feature type="region of interest" description="Disordered" evidence="1">
    <location>
        <begin position="1"/>
        <end position="20"/>
    </location>
</feature>
<dbReference type="EMBL" id="DPIY01000005">
    <property type="protein sequence ID" value="HCT56531.1"/>
    <property type="molecule type" value="Genomic_DNA"/>
</dbReference>
<accession>A0A3D4V5Z8</accession>
<dbReference type="GO" id="GO:0016787">
    <property type="term" value="F:hydrolase activity"/>
    <property type="evidence" value="ECO:0007669"/>
    <property type="project" value="InterPro"/>
</dbReference>
<dbReference type="PANTHER" id="PTHR39323">
    <property type="entry name" value="BLR1149 PROTEIN"/>
    <property type="match status" value="1"/>
</dbReference>
<proteinExistence type="predicted"/>
<sequence>MGERVPVRAEGCAASRQEAPSAEVSTLPAGALAVEVAGETVVLLPERALWIPAHHVVVVADLHWGKAATFRAARVPVPTGTTARDLTRLSKVLSDTGAKHLAILGDLLHAKAGRHDETLATIAGWRATHAALQITLVRGNHDRHAGDPPATLRIDCQDDPWRLGPLVGVHEPVPVDSGYVLAGHLHPNVTVHGRGRSHVRLPAFVFGATIGILPAFSAFTGGGMYVRQAGDTLYGIASGEVIELR</sequence>
<dbReference type="NCBIfam" id="TIGR04123">
    <property type="entry name" value="P_estr_lig_assc"/>
    <property type="match status" value="1"/>
</dbReference>
<reference evidence="4 5" key="1">
    <citation type="journal article" date="2018" name="Nat. Biotechnol.">
        <title>A standardized bacterial taxonomy based on genome phylogeny substantially revises the tree of life.</title>
        <authorList>
            <person name="Parks D.H."/>
            <person name="Chuvochina M."/>
            <person name="Waite D.W."/>
            <person name="Rinke C."/>
            <person name="Skarshewski A."/>
            <person name="Chaumeil P.A."/>
            <person name="Hugenholtz P."/>
        </authorList>
    </citation>
    <scope>NUCLEOTIDE SEQUENCE [LARGE SCALE GENOMIC DNA]</scope>
    <source>
        <strain evidence="4">UBA8844</strain>
    </source>
</reference>
<keyword evidence="4" id="KW-0540">Nuclease</keyword>
<keyword evidence="4" id="KW-0255">Endonuclease</keyword>
<name>A0A3D4V5Z8_9BACT</name>
<dbReference type="AlphaFoldDB" id="A0A3D4V5Z8"/>
<feature type="transmembrane region" description="Helical" evidence="2">
    <location>
        <begin position="203"/>
        <end position="226"/>
    </location>
</feature>
<keyword evidence="2" id="KW-0812">Transmembrane</keyword>
<dbReference type="GO" id="GO:0004519">
    <property type="term" value="F:endonuclease activity"/>
    <property type="evidence" value="ECO:0007669"/>
    <property type="project" value="UniProtKB-KW"/>
</dbReference>
<keyword evidence="2" id="KW-1133">Transmembrane helix</keyword>
<dbReference type="SUPFAM" id="SSF56300">
    <property type="entry name" value="Metallo-dependent phosphatases"/>
    <property type="match status" value="1"/>
</dbReference>
<dbReference type="PANTHER" id="PTHR39323:SF1">
    <property type="entry name" value="BLR1149 PROTEIN"/>
    <property type="match status" value="1"/>
</dbReference>
<dbReference type="GO" id="GO:0016874">
    <property type="term" value="F:ligase activity"/>
    <property type="evidence" value="ECO:0007669"/>
    <property type="project" value="UniProtKB-KW"/>
</dbReference>
<evidence type="ECO:0000313" key="5">
    <source>
        <dbReference type="Proteomes" id="UP000264071"/>
    </source>
</evidence>
<dbReference type="Pfam" id="PF00149">
    <property type="entry name" value="Metallophos"/>
    <property type="match status" value="1"/>
</dbReference>
<evidence type="ECO:0000313" key="4">
    <source>
        <dbReference type="EMBL" id="HCT56531.1"/>
    </source>
</evidence>
<dbReference type="InterPro" id="IPR026336">
    <property type="entry name" value="PdeM-like"/>
</dbReference>
<organism evidence="4 5">
    <name type="scientific">Gemmatimonas aurantiaca</name>
    <dbReference type="NCBI Taxonomy" id="173480"/>
    <lineage>
        <taxon>Bacteria</taxon>
        <taxon>Pseudomonadati</taxon>
        <taxon>Gemmatimonadota</taxon>
        <taxon>Gemmatimonadia</taxon>
        <taxon>Gemmatimonadales</taxon>
        <taxon>Gemmatimonadaceae</taxon>
        <taxon>Gemmatimonas</taxon>
    </lineage>
</organism>
<dbReference type="Proteomes" id="UP000264071">
    <property type="component" value="Unassembled WGS sequence"/>
</dbReference>
<keyword evidence="4" id="KW-0436">Ligase</keyword>
<gene>
    <name evidence="4" type="primary">pdeM</name>
    <name evidence="4" type="ORF">DGD08_04880</name>
</gene>
<feature type="domain" description="Calcineurin-like phosphoesterase" evidence="3">
    <location>
        <begin position="55"/>
        <end position="161"/>
    </location>
</feature>
<protein>
    <submittedName>
        <fullName evidence="4">Ligase-associated DNA damage response endonuclease PdeM</fullName>
    </submittedName>
</protein>
<keyword evidence="4" id="KW-0378">Hydrolase</keyword>
<evidence type="ECO:0000259" key="3">
    <source>
        <dbReference type="Pfam" id="PF00149"/>
    </source>
</evidence>